<keyword evidence="2" id="KW-1185">Reference proteome</keyword>
<evidence type="ECO:0000313" key="2">
    <source>
        <dbReference type="Proteomes" id="UP000887013"/>
    </source>
</evidence>
<evidence type="ECO:0000313" key="1">
    <source>
        <dbReference type="EMBL" id="GFT16519.1"/>
    </source>
</evidence>
<reference evidence="1" key="1">
    <citation type="submission" date="2020-08" db="EMBL/GenBank/DDBJ databases">
        <title>Multicomponent nature underlies the extraordinary mechanical properties of spider dragline silk.</title>
        <authorList>
            <person name="Kono N."/>
            <person name="Nakamura H."/>
            <person name="Mori M."/>
            <person name="Yoshida Y."/>
            <person name="Ohtoshi R."/>
            <person name="Malay A.D."/>
            <person name="Moran D.A.P."/>
            <person name="Tomita M."/>
            <person name="Numata K."/>
            <person name="Arakawa K."/>
        </authorList>
    </citation>
    <scope>NUCLEOTIDE SEQUENCE</scope>
</reference>
<organism evidence="1 2">
    <name type="scientific">Nephila pilipes</name>
    <name type="common">Giant wood spider</name>
    <name type="synonym">Nephila maculata</name>
    <dbReference type="NCBI Taxonomy" id="299642"/>
    <lineage>
        <taxon>Eukaryota</taxon>
        <taxon>Metazoa</taxon>
        <taxon>Ecdysozoa</taxon>
        <taxon>Arthropoda</taxon>
        <taxon>Chelicerata</taxon>
        <taxon>Arachnida</taxon>
        <taxon>Araneae</taxon>
        <taxon>Araneomorphae</taxon>
        <taxon>Entelegynae</taxon>
        <taxon>Araneoidea</taxon>
        <taxon>Nephilidae</taxon>
        <taxon>Nephila</taxon>
    </lineage>
</organism>
<comment type="caution">
    <text evidence="1">The sequence shown here is derived from an EMBL/GenBank/DDBJ whole genome shotgun (WGS) entry which is preliminary data.</text>
</comment>
<sequence>MSNVLRIQSPCTLTQINNSPEEMKYIIRMRNIVEFQIEELEEVYGDFRRSFWQEIVSEYKHIRILLDYASSQVVKICILVHNTEPFLNWRPMHLDNDGFQATLGQELRRQEIGKTANEIVPINHYIVANFCSLLVGTYCRNEIFQPIFFARFYTEPALTTIYIDDLKDHLNPLREFTWLRVYDNTQTFYCAPRAIDINFYIKEQTRSRTPVYVFNEIMRRERGEFFCTQAVLKKIASPYYYILPHQDKQEQSEFESEALDGDITCRFLRFSVSLSIAKKS</sequence>
<accession>A0A8X6NIP0</accession>
<dbReference type="AlphaFoldDB" id="A0A8X6NIP0"/>
<proteinExistence type="predicted"/>
<dbReference type="Proteomes" id="UP000887013">
    <property type="component" value="Unassembled WGS sequence"/>
</dbReference>
<name>A0A8X6NIP0_NEPPI</name>
<dbReference type="EMBL" id="BMAW01009945">
    <property type="protein sequence ID" value="GFT16519.1"/>
    <property type="molecule type" value="Genomic_DNA"/>
</dbReference>
<protein>
    <submittedName>
        <fullName evidence="1">Uncharacterized protein</fullName>
    </submittedName>
</protein>
<gene>
    <name evidence="1" type="primary">NCL1_20329</name>
    <name evidence="1" type="ORF">NPIL_665381</name>
</gene>